<protein>
    <submittedName>
        <fullName evidence="2">Uncharacterized protein</fullName>
    </submittedName>
</protein>
<reference evidence="2 3" key="1">
    <citation type="journal article" date="2024" name="Insects">
        <title>An Improved Chromosome-Level Genome Assembly of the Firefly Pyrocoelia pectoralis.</title>
        <authorList>
            <person name="Fu X."/>
            <person name="Meyer-Rochow V.B."/>
            <person name="Ballantyne L."/>
            <person name="Zhu X."/>
        </authorList>
    </citation>
    <scope>NUCLEOTIDE SEQUENCE [LARGE SCALE GENOMIC DNA]</scope>
    <source>
        <strain evidence="2">XCY_ONT2</strain>
    </source>
</reference>
<name>A0AAN7UYU6_9COLE</name>
<gene>
    <name evidence="2" type="ORF">RI129_012737</name>
</gene>
<evidence type="ECO:0000313" key="3">
    <source>
        <dbReference type="Proteomes" id="UP001329430"/>
    </source>
</evidence>
<comment type="caution">
    <text evidence="2">The sequence shown here is derived from an EMBL/GenBank/DDBJ whole genome shotgun (WGS) entry which is preliminary data.</text>
</comment>
<proteinExistence type="predicted"/>
<feature type="region of interest" description="Disordered" evidence="1">
    <location>
        <begin position="1"/>
        <end position="105"/>
    </location>
</feature>
<feature type="region of interest" description="Disordered" evidence="1">
    <location>
        <begin position="147"/>
        <end position="177"/>
    </location>
</feature>
<dbReference type="PANTHER" id="PTHR40552:SF6">
    <property type="entry name" value="FI09606P-RELATED"/>
    <property type="match status" value="1"/>
</dbReference>
<evidence type="ECO:0000256" key="1">
    <source>
        <dbReference type="SAM" id="MobiDB-lite"/>
    </source>
</evidence>
<dbReference type="Gene3D" id="3.90.70.120">
    <property type="match status" value="4"/>
</dbReference>
<dbReference type="EMBL" id="JAVRBK010000010">
    <property type="protein sequence ID" value="KAK5638442.1"/>
    <property type="molecule type" value="Genomic_DNA"/>
</dbReference>
<evidence type="ECO:0000313" key="2">
    <source>
        <dbReference type="EMBL" id="KAK5638442.1"/>
    </source>
</evidence>
<feature type="compositionally biased region" description="Basic and acidic residues" evidence="1">
    <location>
        <begin position="892"/>
        <end position="902"/>
    </location>
</feature>
<keyword evidence="3" id="KW-1185">Reference proteome</keyword>
<dbReference type="PANTHER" id="PTHR40552">
    <property type="entry name" value="AT05186P-RELATED"/>
    <property type="match status" value="1"/>
</dbReference>
<sequence>MASNEKKAADDNKMKSTDSPISVKLSFPKLSKKIDPTKGKDPVKESNFDDDLQWIVDKQARKDIESRTTPPTKLISPDMHKRIQLSKPDGPIFPRQKYVAPSPPKLLREKAARRLKEEQERGSCKLELLNVPKPVKAETIGKVLRTSSPETSTAKVRPRRPDGSVTEGMPDAPDSAELVTRKPKSGIFINTKVVTDGYDKDSFDLVYERKPRARFLERAEDEYGRVQKKEPPQLAPIDEQELNGKCFQTISDEQFIIDQVVDEDATGMPMMKMFRRKVSQCTVATSVNSKELDEFPIFDEEDLQAEPHMTKIVQKFRRDSEAERYKPPPRKILRGTLESHSFTKAEQPIVKDFYYGITLGTINQYDSHFPASVRGLQGVCMPVAAYCYATLQHPNKWTELVIDDILEIGTKLYSDSISTLHIHNQRKDLQFFELHKYCFIETKKIRFQVYQPEIVGQVRSTNRRIFNMYKGLEIFFNRQTAGIIKSFGLDVVVWKDKHYYIFDAKGRKKDLHTDPSGPAVLAHVYDIPDLCTILLNYTDLSNRPFTISKISVSKVLDKDEPEEDVKYEMIQDRSDYNVINEDKAIVRGSFDLADMCFDFARNKQALAMATVCLAYSRISPPSSWHTKTIDKIMIIGNQLYLELLESEEIAEMELEHIPAIFTIGPYVIELLIYSNVYADVMEKKGVSMLCKSLEKFFASNSMAVVFIAKYSLAIWAQRNMFYCFDPYSRNGEGLKCRNGSACVSMHANIESLARMCSINFDNADDIFRVHALKVLKIHRDPAQVSNFPKGVTMDDVSPESFKECKIKKSKKKATQKPVTADFTEGAVKALTPWDYLDKSVIEVGSAVDSLTPEQLPPMVHKFPSKIVLRTEQAIIKKPIDLDSPSLSDTQIEPERPEPVKEEGELDLTSWILTQEELELENYGEDEDEEFHDGGEPEGYDEYMAMDQYAQVSLGIDYRKMSAQVNTDITVGFLPVPRDVLPPTNIREKQKMLKEMEVARRRQILTMEEVLVQPVLTQSMELAKDSNFIDLPDGSQLIRGGQNIVQFGENIEYMAPFVCMMASAVAQKYMLATWSKEIVDYALGSGAKLYVLSKVRYDQVPILDVPKVSLGQSNFSILVEYLTDNIFRQLVLEEILVRVLFKKHECGLVATPSYACAVFYKHHLFYLFDCFGCNEVGLGEGPKNTGVACLSRFKTVQDLVRRIIHNKTKRDKAEEYEFSRFVLSSCTATPIPPKLVRFGTGEEGEDQEIELEDDNALGENRVGYQLHDGMLTLRGSIALNGRAANEFYNLKPDHFVCICACLMLLNYPILRWDTKRVNYIIDQGKHIYSHAENLSISDKRIIRNILMYQHFFDIIITTVKFPDWHDKQNLSTSLDHVMRKRDYVLMQFPNCCYVIYKHTTYFHVFDPYPCSENGKSDGSEKGFAGWTIFNNLEEVKNRIKGQMVPDGNHFIFYTFEVTSVSKAPKSLIIGQKLMDYEIDQKTKPEKIGAAFNERDVWLLKDPIPWSRINSCTARNTPRGKIDEMWNNWDIEYVNDLYSIVGTIHQRADRFDESVRGKQTLACIVVTIGMVEIYPLAEWTAAIVDATVISGNKYFMECIASITEEEHEFDTDDLQPSCVIYPYRLEVAIVPVVHGTMFILRSNQFNLFKALKYFFGGYTERKGIICCDKGIVEKRFVGFGKTQEHEYFMYDCQINEPPMFVEHRGASYMLRCKTLKRLVYILTLTLRGGDFYIFEVDVGNFRSDE</sequence>
<feature type="compositionally biased region" description="Basic and acidic residues" evidence="1">
    <location>
        <begin position="1"/>
        <end position="16"/>
    </location>
</feature>
<feature type="compositionally biased region" description="Basic and acidic residues" evidence="1">
    <location>
        <begin position="32"/>
        <end position="47"/>
    </location>
</feature>
<dbReference type="Proteomes" id="UP001329430">
    <property type="component" value="Chromosome 10"/>
</dbReference>
<organism evidence="2 3">
    <name type="scientific">Pyrocoelia pectoralis</name>
    <dbReference type="NCBI Taxonomy" id="417401"/>
    <lineage>
        <taxon>Eukaryota</taxon>
        <taxon>Metazoa</taxon>
        <taxon>Ecdysozoa</taxon>
        <taxon>Arthropoda</taxon>
        <taxon>Hexapoda</taxon>
        <taxon>Insecta</taxon>
        <taxon>Pterygota</taxon>
        <taxon>Neoptera</taxon>
        <taxon>Endopterygota</taxon>
        <taxon>Coleoptera</taxon>
        <taxon>Polyphaga</taxon>
        <taxon>Elateriformia</taxon>
        <taxon>Elateroidea</taxon>
        <taxon>Lampyridae</taxon>
        <taxon>Lampyrinae</taxon>
        <taxon>Pyrocoelia</taxon>
    </lineage>
</organism>
<feature type="region of interest" description="Disordered" evidence="1">
    <location>
        <begin position="881"/>
        <end position="903"/>
    </location>
</feature>
<accession>A0AAN7UYU6</accession>